<feature type="compositionally biased region" description="Basic and acidic residues" evidence="1">
    <location>
        <begin position="299"/>
        <end position="308"/>
    </location>
</feature>
<dbReference type="GO" id="GO:0003682">
    <property type="term" value="F:chromatin binding"/>
    <property type="evidence" value="ECO:0007669"/>
    <property type="project" value="TreeGrafter"/>
</dbReference>
<feature type="compositionally biased region" description="Basic and acidic residues" evidence="1">
    <location>
        <begin position="135"/>
        <end position="160"/>
    </location>
</feature>
<dbReference type="Pfam" id="PF13921">
    <property type="entry name" value="Myb_DNA-bind_6"/>
    <property type="match status" value="1"/>
</dbReference>
<dbReference type="AlphaFoldDB" id="A0A3Q7RT91"/>
<feature type="region of interest" description="Disordered" evidence="1">
    <location>
        <begin position="258"/>
        <end position="312"/>
    </location>
</feature>
<reference evidence="4" key="2">
    <citation type="submission" date="2025-08" db="UniProtKB">
        <authorList>
            <consortium name="RefSeq"/>
        </authorList>
    </citation>
    <scope>IDENTIFICATION</scope>
    <source>
        <tissue evidence="4">Blood</tissue>
    </source>
</reference>
<feature type="region of interest" description="Disordered" evidence="1">
    <location>
        <begin position="130"/>
        <end position="244"/>
    </location>
</feature>
<dbReference type="Proteomes" id="UP000286641">
    <property type="component" value="Unplaced"/>
</dbReference>
<dbReference type="PROSITE" id="PS50090">
    <property type="entry name" value="MYB_LIKE"/>
    <property type="match status" value="1"/>
</dbReference>
<feature type="compositionally biased region" description="Basic residues" evidence="1">
    <location>
        <begin position="83"/>
        <end position="92"/>
    </location>
</feature>
<gene>
    <name evidence="4" type="primary">TTF1</name>
</gene>
<dbReference type="GeneID" id="112836397"/>
<dbReference type="GO" id="GO:0005730">
    <property type="term" value="C:nucleolus"/>
    <property type="evidence" value="ECO:0007669"/>
    <property type="project" value="TreeGrafter"/>
</dbReference>
<evidence type="ECO:0000313" key="4">
    <source>
        <dbReference type="RefSeq" id="XP_025743851.1"/>
    </source>
</evidence>
<feature type="compositionally biased region" description="Basic and acidic residues" evidence="1">
    <location>
        <begin position="24"/>
        <end position="38"/>
    </location>
</feature>
<dbReference type="PANTHER" id="PTHR46760">
    <property type="entry name" value="TRANSCRIPTION TERMINATION FACTOR 1"/>
    <property type="match status" value="1"/>
</dbReference>
<dbReference type="InterPro" id="IPR001005">
    <property type="entry name" value="SANT/Myb"/>
</dbReference>
<accession>A0A3Q7RT91</accession>
<dbReference type="RefSeq" id="XP_025743851.1">
    <property type="nucleotide sequence ID" value="XM_025888066.1"/>
</dbReference>
<proteinExistence type="predicted"/>
<feature type="region of interest" description="Disordered" evidence="1">
    <location>
        <begin position="709"/>
        <end position="728"/>
    </location>
</feature>
<dbReference type="PANTHER" id="PTHR46760:SF1">
    <property type="entry name" value="TRANSCRIPTION TERMINATION FACTOR 1"/>
    <property type="match status" value="1"/>
</dbReference>
<evidence type="ECO:0000259" key="2">
    <source>
        <dbReference type="PROSITE" id="PS50090"/>
    </source>
</evidence>
<dbReference type="InterPro" id="IPR053078">
    <property type="entry name" value="TTF1-like"/>
</dbReference>
<feature type="compositionally biased region" description="Basic and acidic residues" evidence="1">
    <location>
        <begin position="68"/>
        <end position="78"/>
    </location>
</feature>
<name>A0A3Q7RT91_CALUR</name>
<feature type="compositionally biased region" description="Basic residues" evidence="1">
    <location>
        <begin position="161"/>
        <end position="175"/>
    </location>
</feature>
<feature type="compositionally biased region" description="Basic residues" evidence="1">
    <location>
        <begin position="219"/>
        <end position="231"/>
    </location>
</feature>
<evidence type="ECO:0000256" key="1">
    <source>
        <dbReference type="SAM" id="MobiDB-lite"/>
    </source>
</evidence>
<sequence length="728" mass="82960">MEGESSRLEIHTPVFDKKKKKYSVYKEGHLRHPHESVRDSPLASEPSHVTKSKKKRKDCQHLLPSPLKKSEIGGETKKATSVPKKKKKKKHRASEMDEETGVVYVLVDKENIENTPKNFRRDVDVVYVDMSQEQKPAKEPEADELHSVPKSHKNESEELHRKVRETKSRKHRRKVASWDAEQESLRASLALPKSEPHKQETLLSVGPGGGIPQLPASGNKKKSKKKKRKIAHHQELEALPGPESLESVYSEGWQGVGEVGTAEGSKEAGRVKKKSKKRKRRSSLESPVAPGGDFSVPAERFEDTHPDSLEGNGALIEERAKPRPQEEKTQACLEEVQRLEPTNEEERHLELAKDSETRYLSEDSRDLGDSDVDLDSAVRQLQEFIPDIKERAATTIKRMYRDDLGRFKEFKAQGVAIRFGKFSVKENKQLEKNVQEFLSLTGIESADKLLYTDRYPEEKSVITDLKRKYAFRLHIGKGIARPWKLVYYRAKKMFDVNNYKGRYSEGDVEKLKIYHSLHGNDWKKIGEVVARSSLSVALKFSQISSPRNHGAWSKTETQKLIKAVEEVILKKMSPHELKEVDSKLQENPEGCLSIVREKLYKGISWVEVEAKVETRNWMQCKSKWTEILTKRMTNGRDVYRGVNALQAKINLIERLYEVNVEDTNEIDWEDLASAIGDVPPSYVQTKFYKLKATCVPFWQKKTFPGCPETPVARGGQASSLREAGLSAP</sequence>
<keyword evidence="3" id="KW-1185">Reference proteome</keyword>
<evidence type="ECO:0000313" key="3">
    <source>
        <dbReference type="Proteomes" id="UP000286641"/>
    </source>
</evidence>
<feature type="region of interest" description="Disordered" evidence="1">
    <location>
        <begin position="21"/>
        <end position="99"/>
    </location>
</feature>
<feature type="compositionally biased region" description="Basic residues" evidence="1">
    <location>
        <begin position="271"/>
        <end position="281"/>
    </location>
</feature>
<dbReference type="Gene3D" id="1.10.10.60">
    <property type="entry name" value="Homeodomain-like"/>
    <property type="match status" value="1"/>
</dbReference>
<dbReference type="SMART" id="SM00717">
    <property type="entry name" value="SANT"/>
    <property type="match status" value="2"/>
</dbReference>
<protein>
    <submittedName>
        <fullName evidence="4">Transcription termination factor 1 isoform X3</fullName>
    </submittedName>
</protein>
<dbReference type="CTD" id="7270"/>
<organism evidence="3 4">
    <name type="scientific">Callorhinus ursinus</name>
    <name type="common">Northern fur seal</name>
    <dbReference type="NCBI Taxonomy" id="34884"/>
    <lineage>
        <taxon>Eukaryota</taxon>
        <taxon>Metazoa</taxon>
        <taxon>Chordata</taxon>
        <taxon>Craniata</taxon>
        <taxon>Vertebrata</taxon>
        <taxon>Euteleostomi</taxon>
        <taxon>Mammalia</taxon>
        <taxon>Eutheria</taxon>
        <taxon>Laurasiatheria</taxon>
        <taxon>Carnivora</taxon>
        <taxon>Caniformia</taxon>
        <taxon>Pinnipedia</taxon>
        <taxon>Otariidae</taxon>
        <taxon>Callorhinus</taxon>
    </lineage>
</organism>
<reference key="1">
    <citation type="submission" date="2019-01" db="UniProtKB">
        <authorList>
            <consortium name="RefSeq"/>
        </authorList>
    </citation>
    <scope>IDENTIFICATION</scope>
</reference>
<dbReference type="GO" id="GO:0006363">
    <property type="term" value="P:termination of RNA polymerase I transcription"/>
    <property type="evidence" value="ECO:0007669"/>
    <property type="project" value="TreeGrafter"/>
</dbReference>
<feature type="domain" description="Myb-like" evidence="2">
    <location>
        <begin position="544"/>
        <end position="628"/>
    </location>
</feature>